<dbReference type="AlphaFoldDB" id="A0A9P1N0N7"/>
<keyword evidence="2" id="KW-1185">Reference proteome</keyword>
<name>A0A9P1N0N7_9PELO</name>
<evidence type="ECO:0000313" key="2">
    <source>
        <dbReference type="Proteomes" id="UP001152747"/>
    </source>
</evidence>
<reference evidence="1" key="1">
    <citation type="submission" date="2022-11" db="EMBL/GenBank/DDBJ databases">
        <authorList>
            <person name="Kikuchi T."/>
        </authorList>
    </citation>
    <scope>NUCLEOTIDE SEQUENCE</scope>
    <source>
        <strain evidence="1">PS1010</strain>
    </source>
</reference>
<organism evidence="1 2">
    <name type="scientific">Caenorhabditis angaria</name>
    <dbReference type="NCBI Taxonomy" id="860376"/>
    <lineage>
        <taxon>Eukaryota</taxon>
        <taxon>Metazoa</taxon>
        <taxon>Ecdysozoa</taxon>
        <taxon>Nematoda</taxon>
        <taxon>Chromadorea</taxon>
        <taxon>Rhabditida</taxon>
        <taxon>Rhabditina</taxon>
        <taxon>Rhabditomorpha</taxon>
        <taxon>Rhabditoidea</taxon>
        <taxon>Rhabditidae</taxon>
        <taxon>Peloderinae</taxon>
        <taxon>Caenorhabditis</taxon>
    </lineage>
</organism>
<accession>A0A9P1N0N7</accession>
<proteinExistence type="predicted"/>
<dbReference type="EMBL" id="CANHGI010000003">
    <property type="protein sequence ID" value="CAI5446617.1"/>
    <property type="molecule type" value="Genomic_DNA"/>
</dbReference>
<evidence type="ECO:0000313" key="1">
    <source>
        <dbReference type="EMBL" id="CAI5446617.1"/>
    </source>
</evidence>
<gene>
    <name evidence="1" type="ORF">CAMP_LOCUS9254</name>
</gene>
<sequence length="76" mass="8975">MISKCVFLSADPDLNITIARGGREDGVRFRRIRFEWLLLMLDRRSGSDSWKNSRICFINYEFLDRFLMGISEPNKT</sequence>
<dbReference type="Proteomes" id="UP001152747">
    <property type="component" value="Unassembled WGS sequence"/>
</dbReference>
<comment type="caution">
    <text evidence="1">The sequence shown here is derived from an EMBL/GenBank/DDBJ whole genome shotgun (WGS) entry which is preliminary data.</text>
</comment>
<protein>
    <submittedName>
        <fullName evidence="1">Uncharacterized protein</fullName>
    </submittedName>
</protein>